<dbReference type="RefSeq" id="WP_188090438.1">
    <property type="nucleotide sequence ID" value="NZ_JACVFC010000003.1"/>
</dbReference>
<keyword evidence="5" id="KW-1185">Reference proteome</keyword>
<gene>
    <name evidence="4" type="ORF">ICL07_23250</name>
</gene>
<comment type="similarity">
    <text evidence="1 2">Belongs to the short-chain dehydrogenases/reductases (SDR) family.</text>
</comment>
<sequence length="263" mass="27840">MDLQLNGKTAFISGSTQGIGFAIARQLVQEGAEVILHGRTSAKVDTAVQKLYAEFPAAAVSGRAADLSIPEETARLLQQLPAVDILINNAGVFELRDFEQITDDEWNDIFQVNVMSAVRLSRQVLQGMLSRNRGRIIFISSESGMNIPGNMIHYGVSKAAMLALGNGLSKLTKGTAVTVNTILGGPAYSEGVAAAVEHLAAQHQQPVGVIKEQIIQSTNPHSLLGRFIEPAEIASLAAYLASPLSSAINGAALRVDGGVLRTL</sequence>
<dbReference type="Proteomes" id="UP000659124">
    <property type="component" value="Unassembled WGS sequence"/>
</dbReference>
<dbReference type="Gene3D" id="3.40.50.720">
    <property type="entry name" value="NAD(P)-binding Rossmann-like Domain"/>
    <property type="match status" value="1"/>
</dbReference>
<organism evidence="4 5">
    <name type="scientific">Chitinophaga qingshengii</name>
    <dbReference type="NCBI Taxonomy" id="1569794"/>
    <lineage>
        <taxon>Bacteria</taxon>
        <taxon>Pseudomonadati</taxon>
        <taxon>Bacteroidota</taxon>
        <taxon>Chitinophagia</taxon>
        <taxon>Chitinophagales</taxon>
        <taxon>Chitinophagaceae</taxon>
        <taxon>Chitinophaga</taxon>
    </lineage>
</organism>
<dbReference type="PRINTS" id="PR00080">
    <property type="entry name" value="SDRFAMILY"/>
</dbReference>
<dbReference type="SMART" id="SM00822">
    <property type="entry name" value="PKS_KR"/>
    <property type="match status" value="1"/>
</dbReference>
<dbReference type="SUPFAM" id="SSF51735">
    <property type="entry name" value="NAD(P)-binding Rossmann-fold domains"/>
    <property type="match status" value="1"/>
</dbReference>
<protein>
    <submittedName>
        <fullName evidence="4">SDR family oxidoreductase</fullName>
    </submittedName>
</protein>
<proteinExistence type="inferred from homology"/>
<dbReference type="InterPro" id="IPR036291">
    <property type="entry name" value="NAD(P)-bd_dom_sf"/>
</dbReference>
<evidence type="ECO:0000259" key="3">
    <source>
        <dbReference type="SMART" id="SM00822"/>
    </source>
</evidence>
<dbReference type="PRINTS" id="PR00081">
    <property type="entry name" value="GDHRDH"/>
</dbReference>
<dbReference type="PANTHER" id="PTHR42879">
    <property type="entry name" value="3-OXOACYL-(ACYL-CARRIER-PROTEIN) REDUCTASE"/>
    <property type="match status" value="1"/>
</dbReference>
<dbReference type="CDD" id="cd05233">
    <property type="entry name" value="SDR_c"/>
    <property type="match status" value="1"/>
</dbReference>
<dbReference type="InterPro" id="IPR002347">
    <property type="entry name" value="SDR_fam"/>
</dbReference>
<evidence type="ECO:0000256" key="1">
    <source>
        <dbReference type="ARBA" id="ARBA00006484"/>
    </source>
</evidence>
<dbReference type="InterPro" id="IPR057326">
    <property type="entry name" value="KR_dom"/>
</dbReference>
<name>A0ABR7TUN4_9BACT</name>
<evidence type="ECO:0000313" key="5">
    <source>
        <dbReference type="Proteomes" id="UP000659124"/>
    </source>
</evidence>
<dbReference type="InterPro" id="IPR050259">
    <property type="entry name" value="SDR"/>
</dbReference>
<dbReference type="InterPro" id="IPR020904">
    <property type="entry name" value="Sc_DH/Rdtase_CS"/>
</dbReference>
<dbReference type="PROSITE" id="PS00061">
    <property type="entry name" value="ADH_SHORT"/>
    <property type="match status" value="1"/>
</dbReference>
<comment type="caution">
    <text evidence="4">The sequence shown here is derived from an EMBL/GenBank/DDBJ whole genome shotgun (WGS) entry which is preliminary data.</text>
</comment>
<dbReference type="Pfam" id="PF00106">
    <property type="entry name" value="adh_short"/>
    <property type="match status" value="1"/>
</dbReference>
<evidence type="ECO:0000256" key="2">
    <source>
        <dbReference type="RuleBase" id="RU000363"/>
    </source>
</evidence>
<accession>A0ABR7TUN4</accession>
<dbReference type="EMBL" id="JACVFC010000003">
    <property type="protein sequence ID" value="MBC9933327.1"/>
    <property type="molecule type" value="Genomic_DNA"/>
</dbReference>
<reference evidence="4 5" key="1">
    <citation type="submission" date="2020-09" db="EMBL/GenBank/DDBJ databases">
        <title>Genome sequences of type strains of Chitinophaga qingshengii and Chitinophaga varians.</title>
        <authorList>
            <person name="Kittiwongwattana C."/>
        </authorList>
    </citation>
    <scope>NUCLEOTIDE SEQUENCE [LARGE SCALE GENOMIC DNA]</scope>
    <source>
        <strain evidence="4 5">JCM 30026</strain>
    </source>
</reference>
<feature type="domain" description="Ketoreductase" evidence="3">
    <location>
        <begin position="8"/>
        <end position="185"/>
    </location>
</feature>
<evidence type="ECO:0000313" key="4">
    <source>
        <dbReference type="EMBL" id="MBC9933327.1"/>
    </source>
</evidence>